<evidence type="ECO:0000256" key="3">
    <source>
        <dbReference type="ARBA" id="ARBA00022833"/>
    </source>
</evidence>
<name>A0ABQ7Q7T5_PLUXY</name>
<dbReference type="SUPFAM" id="SSF57850">
    <property type="entry name" value="RING/U-box"/>
    <property type="match status" value="1"/>
</dbReference>
<dbReference type="InterPro" id="IPR013083">
    <property type="entry name" value="Znf_RING/FYVE/PHD"/>
</dbReference>
<evidence type="ECO:0000313" key="7">
    <source>
        <dbReference type="Proteomes" id="UP000823941"/>
    </source>
</evidence>
<dbReference type="PROSITE" id="PS50089">
    <property type="entry name" value="ZF_RING_2"/>
    <property type="match status" value="1"/>
</dbReference>
<dbReference type="InterPro" id="IPR018957">
    <property type="entry name" value="Znf_C3HC4_RING-type"/>
</dbReference>
<keyword evidence="7" id="KW-1185">Reference proteome</keyword>
<keyword evidence="2 4" id="KW-0863">Zinc-finger</keyword>
<evidence type="ECO:0000256" key="2">
    <source>
        <dbReference type="ARBA" id="ARBA00022771"/>
    </source>
</evidence>
<protein>
    <recommendedName>
        <fullName evidence="5">RING-type domain-containing protein</fullName>
    </recommendedName>
</protein>
<evidence type="ECO:0000259" key="5">
    <source>
        <dbReference type="PROSITE" id="PS50089"/>
    </source>
</evidence>
<dbReference type="InterPro" id="IPR001841">
    <property type="entry name" value="Znf_RING"/>
</dbReference>
<keyword evidence="1" id="KW-0479">Metal-binding</keyword>
<evidence type="ECO:0000256" key="1">
    <source>
        <dbReference type="ARBA" id="ARBA00022723"/>
    </source>
</evidence>
<evidence type="ECO:0000313" key="6">
    <source>
        <dbReference type="EMBL" id="KAG7301307.1"/>
    </source>
</evidence>
<dbReference type="Proteomes" id="UP000823941">
    <property type="component" value="Chromosome 19"/>
</dbReference>
<comment type="caution">
    <text evidence="6">The sequence shown here is derived from an EMBL/GenBank/DDBJ whole genome shotgun (WGS) entry which is preliminary data.</text>
</comment>
<organism evidence="6 7">
    <name type="scientific">Plutella xylostella</name>
    <name type="common">Diamondback moth</name>
    <name type="synonym">Plutella maculipennis</name>
    <dbReference type="NCBI Taxonomy" id="51655"/>
    <lineage>
        <taxon>Eukaryota</taxon>
        <taxon>Metazoa</taxon>
        <taxon>Ecdysozoa</taxon>
        <taxon>Arthropoda</taxon>
        <taxon>Hexapoda</taxon>
        <taxon>Insecta</taxon>
        <taxon>Pterygota</taxon>
        <taxon>Neoptera</taxon>
        <taxon>Endopterygota</taxon>
        <taxon>Lepidoptera</taxon>
        <taxon>Glossata</taxon>
        <taxon>Ditrysia</taxon>
        <taxon>Yponomeutoidea</taxon>
        <taxon>Plutellidae</taxon>
        <taxon>Plutella</taxon>
    </lineage>
</organism>
<keyword evidence="3" id="KW-0862">Zinc</keyword>
<dbReference type="Gene3D" id="3.30.40.10">
    <property type="entry name" value="Zinc/RING finger domain, C3HC4 (zinc finger)"/>
    <property type="match status" value="1"/>
</dbReference>
<evidence type="ECO:0000256" key="4">
    <source>
        <dbReference type="PROSITE-ProRule" id="PRU00175"/>
    </source>
</evidence>
<reference evidence="6 7" key="1">
    <citation type="submission" date="2021-06" db="EMBL/GenBank/DDBJ databases">
        <title>A haploid diamondback moth (Plutella xylostella L.) genome assembly resolves 31 chromosomes and identifies a diamide resistance mutation.</title>
        <authorList>
            <person name="Ward C.M."/>
            <person name="Perry K.D."/>
            <person name="Baker G."/>
            <person name="Powis K."/>
            <person name="Heckel D.G."/>
            <person name="Baxter S.W."/>
        </authorList>
    </citation>
    <scope>NUCLEOTIDE SEQUENCE [LARGE SCALE GENOMIC DNA]</scope>
    <source>
        <strain evidence="6 7">LV</strain>
        <tissue evidence="6">Single pupa</tissue>
    </source>
</reference>
<dbReference type="Pfam" id="PF00097">
    <property type="entry name" value="zf-C3HC4"/>
    <property type="match status" value="1"/>
</dbReference>
<accession>A0ABQ7Q7T5</accession>
<dbReference type="EMBL" id="JAHIBW010000019">
    <property type="protein sequence ID" value="KAG7301307.1"/>
    <property type="molecule type" value="Genomic_DNA"/>
</dbReference>
<dbReference type="InterPro" id="IPR017907">
    <property type="entry name" value="Znf_RING_CS"/>
</dbReference>
<dbReference type="PROSITE" id="PS00518">
    <property type="entry name" value="ZF_RING_1"/>
    <property type="match status" value="1"/>
</dbReference>
<feature type="domain" description="RING-type" evidence="5">
    <location>
        <begin position="47"/>
        <end position="90"/>
    </location>
</feature>
<sequence>MESQTSLKSTCKSPSIANTCSNSKLSSKTSLSRKPSCESRTSVDISCRICLSTILDAAELACGHQFCEQCLNTYWQKWQKPGYIVCPLCRTFVFDIDFAKKGTRPSTKDFRSVFDPTPEVPEKKGSNTLVLCLKLSFFILPIYYLATWINDLYIVNNAQSIIVPTEAL</sequence>
<gene>
    <name evidence="6" type="ORF">JYU34_014236</name>
</gene>
<dbReference type="SMART" id="SM00184">
    <property type="entry name" value="RING"/>
    <property type="match status" value="1"/>
</dbReference>
<proteinExistence type="predicted"/>